<evidence type="ECO:0000259" key="5">
    <source>
        <dbReference type="PROSITE" id="PS51194"/>
    </source>
</evidence>
<protein>
    <submittedName>
        <fullName evidence="6">DEAD/DEAH box helicase</fullName>
    </submittedName>
</protein>
<dbReference type="CDD" id="cd18793">
    <property type="entry name" value="SF2_C_SNF"/>
    <property type="match status" value="1"/>
</dbReference>
<evidence type="ECO:0000256" key="1">
    <source>
        <dbReference type="ARBA" id="ARBA00022801"/>
    </source>
</evidence>
<sequence length="1176" mass="135108">MAKITFGRTWWGQQWLHELSEIDQEERLPKGRADASKGAVSEIKIEDGTVYARIRSKHGTYLKQTFKIEHRISEEERAFIIDRLMEDDHMVTLLIAGQLPNSLFEICKEANIHLFPKDWNYLYTHCTCPDRKPLCKHIASIIYVLANEIDRNPFLIFELNGIHLPEILASKGISIHQQTSASIPKLPELTVDEPEEYDYYPENIKKLDFSNIPELSELLFSLLSDSPLFSAKNFKDVLKKVYKNASRKAEKPESPDYDDYEEYHRKLKFAESIAIAIDPDMTIIEVLCYTHKNFERFSGNKVFDMSVLMATIQSLKEEELIQYPYEVQLLYYLYLFSIKLTVSSAYIPQIIETANKEHNIRYIPAHISPEIQEVYKVLETLIPPDMLVNRSSDGNGFFKPTEAINFICHYFIQYFIIEGSQTVILPETDQLVFDCFFGDYAVPFNESSKKAVPITIYRWLGKFFLKHKKYTPLLQLDEEEERFFLRVFVEDQEVPTEPISLHKFLEDPQYTQHKFDVLHDLNLLTEHFSALEQVMADKGRQALMMDSFEVVVILTEILPIIEMLGIHVMMPKSLRNLMSPKLTLSLDSNHSSSGEAESMLSLEDMLDFDWQVAVGDETLSADEFKAAVDNASGLVKIAGQFVLIDQAEIRKLLEQLENPPKVKTHELMHAALSKEYEGAHVAISEKMQGMVRRLVDIEEIVPPKGLKAQLRPYQKTGYEWMFKNARLGFGSLIADDMGLGKTLQVITTLLKMKEEGLLDKKKALIIVPTSLLTNWEKEIAKFAPGLKAYIFHGSQRKAPPKGVDIIITTYGVIRTDKDVLKKMKFYCVVIDEAQNIKNTATAQTKAVKAIKSDLKIAMSGTPVENRLSEYWSIMDFTNKGYLGTLGNFTSHYAKPIQKDRDLKKLEQFMKITEPFILRRVKSDKSIIKDLPDKVENNQYCPLTTEQAAIYQNVVDDILKKVQKEKKESVERKGLILKLMMSLKQICNHPYQYMKKGDANPEISGKAQRLFELLDAIQENGQKTLIFTQYREMGDLLSDWIEERYGKRPLFLHGGTSRAQRDEMVDDFQSNHATNIFILSLKAGGTGLNLTAASNVIHYDLWWNPAVEAQATDRAYRIGQTNNVMVHRLITQSTFEEKIDDMLHSKKELANLTVNTGEKWIGDLSNEELQNIVKIKY</sequence>
<dbReference type="Gene3D" id="3.40.50.10810">
    <property type="entry name" value="Tandem AAA-ATPase domain"/>
    <property type="match status" value="1"/>
</dbReference>
<dbReference type="PROSITE" id="PS50966">
    <property type="entry name" value="ZF_SWIM"/>
    <property type="match status" value="1"/>
</dbReference>
<feature type="domain" description="Helicase C-terminal" evidence="5">
    <location>
        <begin position="1008"/>
        <end position="1164"/>
    </location>
</feature>
<dbReference type="PROSITE" id="PS51192">
    <property type="entry name" value="HELICASE_ATP_BIND_1"/>
    <property type="match status" value="1"/>
</dbReference>
<organism evidence="6 7">
    <name type="scientific">Algivirga pacifica</name>
    <dbReference type="NCBI Taxonomy" id="1162670"/>
    <lineage>
        <taxon>Bacteria</taxon>
        <taxon>Pseudomonadati</taxon>
        <taxon>Bacteroidota</taxon>
        <taxon>Cytophagia</taxon>
        <taxon>Cytophagales</taxon>
        <taxon>Flammeovirgaceae</taxon>
        <taxon>Algivirga</taxon>
    </lineage>
</organism>
<name>A0ABP9DL88_9BACT</name>
<evidence type="ECO:0000259" key="4">
    <source>
        <dbReference type="PROSITE" id="PS51192"/>
    </source>
</evidence>
<dbReference type="Pfam" id="PF12419">
    <property type="entry name" value="DUF3670"/>
    <property type="match status" value="1"/>
</dbReference>
<reference evidence="7" key="1">
    <citation type="journal article" date="2019" name="Int. J. Syst. Evol. Microbiol.">
        <title>The Global Catalogue of Microorganisms (GCM) 10K type strain sequencing project: providing services to taxonomists for standard genome sequencing and annotation.</title>
        <authorList>
            <consortium name="The Broad Institute Genomics Platform"/>
            <consortium name="The Broad Institute Genome Sequencing Center for Infectious Disease"/>
            <person name="Wu L."/>
            <person name="Ma J."/>
        </authorList>
    </citation>
    <scope>NUCLEOTIDE SEQUENCE [LARGE SCALE GENOMIC DNA]</scope>
    <source>
        <strain evidence="7">JCM 18326</strain>
    </source>
</reference>
<keyword evidence="6" id="KW-0067">ATP-binding</keyword>
<keyword evidence="2" id="KW-0863">Zinc-finger</keyword>
<dbReference type="Pfam" id="PF00176">
    <property type="entry name" value="SNF2-rel_dom"/>
    <property type="match status" value="1"/>
</dbReference>
<evidence type="ECO:0000313" key="6">
    <source>
        <dbReference type="EMBL" id="GAA4849730.1"/>
    </source>
</evidence>
<dbReference type="InterPro" id="IPR007527">
    <property type="entry name" value="Znf_SWIM"/>
</dbReference>
<dbReference type="InterPro" id="IPR049730">
    <property type="entry name" value="SNF2/RAD54-like_C"/>
</dbReference>
<dbReference type="GO" id="GO:0004386">
    <property type="term" value="F:helicase activity"/>
    <property type="evidence" value="ECO:0007669"/>
    <property type="project" value="UniProtKB-KW"/>
</dbReference>
<gene>
    <name evidence="6" type="ORF">GCM10023331_38030</name>
</gene>
<dbReference type="SUPFAM" id="SSF52540">
    <property type="entry name" value="P-loop containing nucleoside triphosphate hydrolases"/>
    <property type="match status" value="2"/>
</dbReference>
<dbReference type="InterPro" id="IPR000330">
    <property type="entry name" value="SNF2_N"/>
</dbReference>
<dbReference type="PANTHER" id="PTHR45629">
    <property type="entry name" value="SNF2/RAD54 FAMILY MEMBER"/>
    <property type="match status" value="1"/>
</dbReference>
<dbReference type="Proteomes" id="UP001500298">
    <property type="component" value="Unassembled WGS sequence"/>
</dbReference>
<feature type="domain" description="Helicase ATP-binding" evidence="4">
    <location>
        <begin position="722"/>
        <end position="880"/>
    </location>
</feature>
<dbReference type="RefSeq" id="WP_345374740.1">
    <property type="nucleotide sequence ID" value="NZ_BAABJX010000062.1"/>
</dbReference>
<dbReference type="Pfam" id="PF00271">
    <property type="entry name" value="Helicase_C"/>
    <property type="match status" value="1"/>
</dbReference>
<dbReference type="Gene3D" id="3.40.50.300">
    <property type="entry name" value="P-loop containing nucleotide triphosphate hydrolases"/>
    <property type="match status" value="1"/>
</dbReference>
<evidence type="ECO:0000256" key="2">
    <source>
        <dbReference type="PROSITE-ProRule" id="PRU00325"/>
    </source>
</evidence>
<keyword evidence="7" id="KW-1185">Reference proteome</keyword>
<proteinExistence type="predicted"/>
<evidence type="ECO:0000313" key="7">
    <source>
        <dbReference type="Proteomes" id="UP001500298"/>
    </source>
</evidence>
<dbReference type="PANTHER" id="PTHR45629:SF7">
    <property type="entry name" value="DNA EXCISION REPAIR PROTEIN ERCC-6-RELATED"/>
    <property type="match status" value="1"/>
</dbReference>
<dbReference type="CDD" id="cd18012">
    <property type="entry name" value="DEXQc_arch_SWI2_SNF2"/>
    <property type="match status" value="1"/>
</dbReference>
<dbReference type="EMBL" id="BAABJX010000062">
    <property type="protein sequence ID" value="GAA4849730.1"/>
    <property type="molecule type" value="Genomic_DNA"/>
</dbReference>
<accession>A0ABP9DL88</accession>
<dbReference type="PROSITE" id="PS51194">
    <property type="entry name" value="HELICASE_CTER"/>
    <property type="match status" value="1"/>
</dbReference>
<dbReference type="InterPro" id="IPR001650">
    <property type="entry name" value="Helicase_C-like"/>
</dbReference>
<keyword evidence="6" id="KW-0547">Nucleotide-binding</keyword>
<keyword evidence="1" id="KW-0378">Hydrolase</keyword>
<feature type="domain" description="SWIM-type" evidence="3">
    <location>
        <begin position="110"/>
        <end position="146"/>
    </location>
</feature>
<dbReference type="InterPro" id="IPR022138">
    <property type="entry name" value="DUF3670"/>
</dbReference>
<keyword evidence="2" id="KW-0862">Zinc</keyword>
<dbReference type="SMART" id="SM00490">
    <property type="entry name" value="HELICc"/>
    <property type="match status" value="1"/>
</dbReference>
<keyword evidence="6" id="KW-0347">Helicase</keyword>
<dbReference type="InterPro" id="IPR014001">
    <property type="entry name" value="Helicase_ATP-bd"/>
</dbReference>
<dbReference type="InterPro" id="IPR050496">
    <property type="entry name" value="SNF2_RAD54_helicase_repair"/>
</dbReference>
<dbReference type="InterPro" id="IPR027417">
    <property type="entry name" value="P-loop_NTPase"/>
</dbReference>
<evidence type="ECO:0000259" key="3">
    <source>
        <dbReference type="PROSITE" id="PS50966"/>
    </source>
</evidence>
<dbReference type="SMART" id="SM00487">
    <property type="entry name" value="DEXDc"/>
    <property type="match status" value="1"/>
</dbReference>
<keyword evidence="2" id="KW-0479">Metal-binding</keyword>
<dbReference type="InterPro" id="IPR038718">
    <property type="entry name" value="SNF2-like_sf"/>
</dbReference>
<comment type="caution">
    <text evidence="6">The sequence shown here is derived from an EMBL/GenBank/DDBJ whole genome shotgun (WGS) entry which is preliminary data.</text>
</comment>